<feature type="compositionally biased region" description="Polar residues" evidence="4">
    <location>
        <begin position="568"/>
        <end position="584"/>
    </location>
</feature>
<protein>
    <recommendedName>
        <fullName evidence="5">Lebercilin domain-containing protein</fullName>
    </recommendedName>
</protein>
<dbReference type="InterPro" id="IPR028933">
    <property type="entry name" value="Lebercilin_dom"/>
</dbReference>
<feature type="region of interest" description="Disordered" evidence="4">
    <location>
        <begin position="399"/>
        <end position="438"/>
    </location>
</feature>
<feature type="region of interest" description="Disordered" evidence="4">
    <location>
        <begin position="1"/>
        <end position="86"/>
    </location>
</feature>
<feature type="compositionally biased region" description="Polar residues" evidence="4">
    <location>
        <begin position="399"/>
        <end position="410"/>
    </location>
</feature>
<feature type="compositionally biased region" description="Polar residues" evidence="4">
    <location>
        <begin position="59"/>
        <end position="68"/>
    </location>
</feature>
<feature type="coiled-coil region" evidence="3">
    <location>
        <begin position="101"/>
        <end position="128"/>
    </location>
</feature>
<proteinExistence type="inferred from homology"/>
<gene>
    <name evidence="6" type="ORF">LARSCL_LOCUS15593</name>
</gene>
<feature type="compositionally biased region" description="Basic and acidic residues" evidence="4">
    <location>
        <begin position="428"/>
        <end position="438"/>
    </location>
</feature>
<name>A0AAV2AYP7_9ARAC</name>
<dbReference type="EMBL" id="CAXIEN010000238">
    <property type="protein sequence ID" value="CAL1288849.1"/>
    <property type="molecule type" value="Genomic_DNA"/>
</dbReference>
<sequence length="584" mass="66797">MDIGSEVNHVNDKDEIQNLKEEKCKSAEFPSEQNASKKRNDPKNLPMKKPKDADKHNKNISSVCNRSMYQRKYFRPPPPIKRKPAPAVSIRMSNPSAKIVLQERQVEIKDLESQVVYLQNQIKVLKAENRTLLDVQNRQTKELKKYCGGVTDIPALIRSHNDEIKAIQSNANAIRKELRLCQSDLKSKSELILRKDQELNKIKLVVKNCEQNVQEMTVGSRKLSRENKKLEDETKKLLIENDELKCKTEKMQKTIQQLTNKMLNLEETLSTFESHKKQLEDDLKDLQGKYEEALENEVTFKKSLDVPKVMSMTQTEKVETAHVAVMTLEISEEPELLSSKKVSVGVQASPDQISPWFTSMELKETEIIDEGECCHSSASKDQFTALDIYPDIFCLKETTNGSSKPPSQARRTGFRKPMYSTSSLSQEMPKETSEVKKTNRDFSPFSAYEMLKKPLGSICDKKIIPLSNHLQSTTFFTKEPLSKSNIVMGPSLNMDINARKDAEDDLSLYFKEATSKNFLRKSSNQIESSLEYNVTGRKDNQNDIRTRILDRSYDSSSKPSYSNKSRNDLYSNLTSKQNTMYPNG</sequence>
<keyword evidence="7" id="KW-1185">Reference proteome</keyword>
<evidence type="ECO:0000259" key="5">
    <source>
        <dbReference type="Pfam" id="PF15619"/>
    </source>
</evidence>
<reference evidence="6 7" key="1">
    <citation type="submission" date="2024-04" db="EMBL/GenBank/DDBJ databases">
        <authorList>
            <person name="Rising A."/>
            <person name="Reimegard J."/>
            <person name="Sonavane S."/>
            <person name="Akerstrom W."/>
            <person name="Nylinder S."/>
            <person name="Hedman E."/>
            <person name="Kallberg Y."/>
        </authorList>
    </citation>
    <scope>NUCLEOTIDE SEQUENCE [LARGE SCALE GENOMIC DNA]</scope>
</reference>
<comment type="similarity">
    <text evidence="1">Belongs to the LCA5 family.</text>
</comment>
<feature type="domain" description="Lebercilin" evidence="5">
    <location>
        <begin position="98"/>
        <end position="286"/>
    </location>
</feature>
<feature type="compositionally biased region" description="Low complexity" evidence="4">
    <location>
        <begin position="554"/>
        <end position="564"/>
    </location>
</feature>
<dbReference type="GO" id="GO:0042073">
    <property type="term" value="P:intraciliary transport"/>
    <property type="evidence" value="ECO:0007669"/>
    <property type="project" value="TreeGrafter"/>
</dbReference>
<evidence type="ECO:0000256" key="3">
    <source>
        <dbReference type="SAM" id="Coils"/>
    </source>
</evidence>
<feature type="coiled-coil region" evidence="3">
    <location>
        <begin position="213"/>
        <end position="296"/>
    </location>
</feature>
<dbReference type="PANTHER" id="PTHR16650:SF6">
    <property type="entry name" value="GH21622P"/>
    <property type="match status" value="1"/>
</dbReference>
<feature type="region of interest" description="Disordered" evidence="4">
    <location>
        <begin position="543"/>
        <end position="584"/>
    </location>
</feature>
<dbReference type="AlphaFoldDB" id="A0AAV2AYP7"/>
<evidence type="ECO:0000313" key="6">
    <source>
        <dbReference type="EMBL" id="CAL1288849.1"/>
    </source>
</evidence>
<accession>A0AAV2AYP7</accession>
<dbReference type="InterPro" id="IPR026188">
    <property type="entry name" value="Lebercilin-like"/>
</dbReference>
<keyword evidence="2 3" id="KW-0175">Coiled coil</keyword>
<dbReference type="Proteomes" id="UP001497382">
    <property type="component" value="Unassembled WGS sequence"/>
</dbReference>
<feature type="compositionally biased region" description="Basic and acidic residues" evidence="4">
    <location>
        <begin position="543"/>
        <end position="553"/>
    </location>
</feature>
<organism evidence="6 7">
    <name type="scientific">Larinioides sclopetarius</name>
    <dbReference type="NCBI Taxonomy" id="280406"/>
    <lineage>
        <taxon>Eukaryota</taxon>
        <taxon>Metazoa</taxon>
        <taxon>Ecdysozoa</taxon>
        <taxon>Arthropoda</taxon>
        <taxon>Chelicerata</taxon>
        <taxon>Arachnida</taxon>
        <taxon>Araneae</taxon>
        <taxon>Araneomorphae</taxon>
        <taxon>Entelegynae</taxon>
        <taxon>Araneoidea</taxon>
        <taxon>Araneidae</taxon>
        <taxon>Larinioides</taxon>
    </lineage>
</organism>
<dbReference type="PANTHER" id="PTHR16650">
    <property type="entry name" value="C21ORF13-RELATED"/>
    <property type="match status" value="1"/>
</dbReference>
<evidence type="ECO:0000256" key="4">
    <source>
        <dbReference type="SAM" id="MobiDB-lite"/>
    </source>
</evidence>
<dbReference type="GO" id="GO:0005930">
    <property type="term" value="C:axoneme"/>
    <property type="evidence" value="ECO:0007669"/>
    <property type="project" value="TreeGrafter"/>
</dbReference>
<dbReference type="Pfam" id="PF15619">
    <property type="entry name" value="Lebercilin"/>
    <property type="match status" value="1"/>
</dbReference>
<comment type="caution">
    <text evidence="6">The sequence shown here is derived from an EMBL/GenBank/DDBJ whole genome shotgun (WGS) entry which is preliminary data.</text>
</comment>
<evidence type="ECO:0000313" key="7">
    <source>
        <dbReference type="Proteomes" id="UP001497382"/>
    </source>
</evidence>
<feature type="compositionally biased region" description="Basic and acidic residues" evidence="4">
    <location>
        <begin position="9"/>
        <end position="26"/>
    </location>
</feature>
<evidence type="ECO:0000256" key="2">
    <source>
        <dbReference type="ARBA" id="ARBA00023054"/>
    </source>
</evidence>
<evidence type="ECO:0000256" key="1">
    <source>
        <dbReference type="ARBA" id="ARBA00010229"/>
    </source>
</evidence>